<dbReference type="InterPro" id="IPR026652">
    <property type="entry name" value="CEP128"/>
</dbReference>
<dbReference type="OMA" id="ITSTLQX"/>
<name>A0A9W2ZXG4_BIOGL</name>
<dbReference type="OrthoDB" id="10046318at2759"/>
<dbReference type="AlphaFoldDB" id="A0A9W2ZXG4"/>
<dbReference type="RefSeq" id="XP_055879716.1">
    <property type="nucleotide sequence ID" value="XM_056023741.1"/>
</dbReference>
<keyword evidence="1" id="KW-0175">Coiled coil</keyword>
<dbReference type="PANTHER" id="PTHR46657:SF1">
    <property type="entry name" value="CENTROSOMAL PROTEIN OF 128 KDA"/>
    <property type="match status" value="1"/>
</dbReference>
<feature type="coiled-coil region" evidence="1">
    <location>
        <begin position="546"/>
        <end position="573"/>
    </location>
</feature>
<evidence type="ECO:0000256" key="2">
    <source>
        <dbReference type="SAM" id="MobiDB-lite"/>
    </source>
</evidence>
<reference evidence="4 5" key="1">
    <citation type="submission" date="2025-04" db="UniProtKB">
        <authorList>
            <consortium name="RefSeq"/>
        </authorList>
    </citation>
    <scope>IDENTIFICATION</scope>
</reference>
<feature type="region of interest" description="Disordered" evidence="2">
    <location>
        <begin position="1"/>
        <end position="28"/>
    </location>
</feature>
<sequence>MARYISSESDDYYPPPPRTRQHSQKNDDRLYRLTANLQDTTKNLKSLDRMIDEYTSIGQSHRSTIDRLQGDLDQTQDDLHYERARSAALERDYGSDSESSPRGGYRSRRSAVRFADDMNKELHGIHQSVRDLSSEQLKLEESFNREIDRRDRHDNETRRSLEDIKVSLKGVTALDPLSARVEKRLQAIQSEIRAERQLLDRDHHRDDYSALSNELKNAIQSTQAANNLDEKLRSQFLQSESLRHKVENELDSVKRRLDQTEGSRTALQSQVEQLRLQLSKADQERHRMRLDLDESRIESEVKEQRRRRAVEEEKSNNLERELRDLKTHLARSVGAVTELEDLRRRLDKSERQCAQLSDHIETLAKDLDNRERQSAKVITQLKDVSDKYEDADRQRNYLLQQVEELQQKLAVTTKELEKTKHEQRNTELCLQDSEKKKDEFKGRAQETVRQWKAKVKSLEKALDRQKHGTSEMLNRHEQLIKELEGFKQHGNYHQLQIESIRRELADALAVRAAQDEQLRLKDIEINELKSLRMDLDREYRDSRSIADKMEGELHSLRSRVACLSEDKHHLEDKLSAVESAHLLAQDQSRSLQDELKELSNIKAATATQLAEALAKNHDLMQAVVELQHRERGAREEVELYKKQLHQERNGLSKDYETLKQELNEAKVREAHTIQELTRKFRAHGAEQEAAIQALKMELSEEKSNAKIANRNADRLKEELDILEKRFKLVEEENVGMKRKLDLVRQEFETQTHLAEDDLHRVKKLEGQLGNAHLDLEKLEKQLINVIQELAIEIDAVVETASVDATSHCQPINGLKNLVSIGTGVPSHLITEMRNKIKWLRSEFRERLVRERRLRQEFRTALSASDADRQFLIQELVRKDEELDDLFLEKQEIALKEIQSMCTVEKLEEHVLDLSDELQLRKLKEEEQKKLFVREKYNIISDMEDILDAQKEKAKIEERYRRLQDTLKSLQQDLKSGSMDIGKKGSGVLRSTSPNGILRSSSPNGILRSSSPNGILRSSSPNGILRSSSPSSNGRKKNHVRISACTPTKEFNSEDPVTQCHTPPPLSLSDEEFRARFIPRTPTEPDSWG</sequence>
<evidence type="ECO:0000256" key="1">
    <source>
        <dbReference type="SAM" id="Coils"/>
    </source>
</evidence>
<feature type="coiled-coil region" evidence="1">
    <location>
        <begin position="243"/>
        <end position="461"/>
    </location>
</feature>
<evidence type="ECO:0000313" key="6">
    <source>
        <dbReference type="RefSeq" id="XP_055879718.1"/>
    </source>
</evidence>
<feature type="compositionally biased region" description="Polar residues" evidence="2">
    <location>
        <begin position="1044"/>
        <end position="1060"/>
    </location>
</feature>
<dbReference type="GO" id="GO:0005814">
    <property type="term" value="C:centriole"/>
    <property type="evidence" value="ECO:0007669"/>
    <property type="project" value="TreeGrafter"/>
</dbReference>
<dbReference type="PANTHER" id="PTHR46657">
    <property type="entry name" value="CENTROSOMAL PROTEIN OF 128 KDA"/>
    <property type="match status" value="1"/>
</dbReference>
<evidence type="ECO:0000313" key="5">
    <source>
        <dbReference type="RefSeq" id="XP_055879717.1"/>
    </source>
</evidence>
<evidence type="ECO:0000313" key="3">
    <source>
        <dbReference type="Proteomes" id="UP001165740"/>
    </source>
</evidence>
<dbReference type="Proteomes" id="UP001165740">
    <property type="component" value="Chromosome 3"/>
</dbReference>
<proteinExistence type="predicted"/>
<dbReference type="RefSeq" id="XP_055879718.1">
    <property type="nucleotide sequence ID" value="XM_056023743.1"/>
</dbReference>
<feature type="coiled-coil region" evidence="1">
    <location>
        <begin position="609"/>
        <end position="795"/>
    </location>
</feature>
<dbReference type="RefSeq" id="XP_055879717.1">
    <property type="nucleotide sequence ID" value="XM_056023742.1"/>
</dbReference>
<feature type="coiled-coil region" evidence="1">
    <location>
        <begin position="945"/>
        <end position="972"/>
    </location>
</feature>
<protein>
    <submittedName>
        <fullName evidence="4 5">Centrosomal protein of 128 kDa-like isoform X1</fullName>
    </submittedName>
</protein>
<feature type="compositionally biased region" description="Polar residues" evidence="2">
    <location>
        <begin position="988"/>
        <end position="1032"/>
    </location>
</feature>
<evidence type="ECO:0000313" key="4">
    <source>
        <dbReference type="RefSeq" id="XP_055879716.1"/>
    </source>
</evidence>
<accession>A0A9W2ZXG4</accession>
<gene>
    <name evidence="4 5 6" type="primary">LOC106056919</name>
</gene>
<organism evidence="3 5">
    <name type="scientific">Biomphalaria glabrata</name>
    <name type="common">Bloodfluke planorb</name>
    <name type="synonym">Freshwater snail</name>
    <dbReference type="NCBI Taxonomy" id="6526"/>
    <lineage>
        <taxon>Eukaryota</taxon>
        <taxon>Metazoa</taxon>
        <taxon>Spiralia</taxon>
        <taxon>Lophotrochozoa</taxon>
        <taxon>Mollusca</taxon>
        <taxon>Gastropoda</taxon>
        <taxon>Heterobranchia</taxon>
        <taxon>Euthyneura</taxon>
        <taxon>Panpulmonata</taxon>
        <taxon>Hygrophila</taxon>
        <taxon>Lymnaeoidea</taxon>
        <taxon>Planorbidae</taxon>
        <taxon>Biomphalaria</taxon>
    </lineage>
</organism>
<keyword evidence="3" id="KW-1185">Reference proteome</keyword>
<feature type="region of interest" description="Disordered" evidence="2">
    <location>
        <begin position="86"/>
        <end position="108"/>
    </location>
</feature>
<feature type="region of interest" description="Disordered" evidence="2">
    <location>
        <begin position="973"/>
        <end position="1088"/>
    </location>
</feature>
<dbReference type="GeneID" id="106056919"/>
<dbReference type="GO" id="GO:0000922">
    <property type="term" value="C:spindle pole"/>
    <property type="evidence" value="ECO:0007669"/>
    <property type="project" value="TreeGrafter"/>
</dbReference>